<feature type="domain" description="Amino acid transporter transmembrane" evidence="7">
    <location>
        <begin position="51"/>
        <end position="444"/>
    </location>
</feature>
<evidence type="ECO:0000256" key="6">
    <source>
        <dbReference type="SAM" id="Phobius"/>
    </source>
</evidence>
<dbReference type="InterPro" id="IPR013057">
    <property type="entry name" value="AA_transpt_TM"/>
</dbReference>
<dbReference type="EMBL" id="AUPL01006286">
    <property type="protein sequence ID" value="ESL06046.1"/>
    <property type="molecule type" value="Genomic_DNA"/>
</dbReference>
<dbReference type="GO" id="GO:0016020">
    <property type="term" value="C:membrane"/>
    <property type="evidence" value="ECO:0007669"/>
    <property type="project" value="UniProtKB-SubCell"/>
</dbReference>
<protein>
    <submittedName>
        <fullName evidence="8">Amino acid permease</fullName>
    </submittedName>
</protein>
<evidence type="ECO:0000256" key="3">
    <source>
        <dbReference type="ARBA" id="ARBA00022989"/>
    </source>
</evidence>
<dbReference type="AlphaFoldDB" id="A0A061IW10"/>
<organism evidence="8 9">
    <name type="scientific">Trypanosoma rangeli SC58</name>
    <dbReference type="NCBI Taxonomy" id="429131"/>
    <lineage>
        <taxon>Eukaryota</taxon>
        <taxon>Discoba</taxon>
        <taxon>Euglenozoa</taxon>
        <taxon>Kinetoplastea</taxon>
        <taxon>Metakinetoplastina</taxon>
        <taxon>Trypanosomatida</taxon>
        <taxon>Trypanosomatidae</taxon>
        <taxon>Trypanosoma</taxon>
        <taxon>Herpetosoma</taxon>
    </lineage>
</organism>
<evidence type="ECO:0000313" key="8">
    <source>
        <dbReference type="EMBL" id="ESL06046.1"/>
    </source>
</evidence>
<feature type="region of interest" description="Disordered" evidence="5">
    <location>
        <begin position="1"/>
        <end position="35"/>
    </location>
</feature>
<keyword evidence="3 6" id="KW-1133">Transmembrane helix</keyword>
<feature type="transmembrane region" description="Helical" evidence="6">
    <location>
        <begin position="201"/>
        <end position="223"/>
    </location>
</feature>
<reference evidence="8 9" key="1">
    <citation type="submission" date="2013-07" db="EMBL/GenBank/DDBJ databases">
        <authorList>
            <person name="Stoco P.H."/>
            <person name="Wagner G."/>
            <person name="Gerber A."/>
            <person name="Zaha A."/>
            <person name="Thompson C."/>
            <person name="Bartholomeu D.C."/>
            <person name="Luckemeyer D.D."/>
            <person name="Bahia D."/>
            <person name="Loreto E."/>
            <person name="Prestes E.B."/>
            <person name="Lima F.M."/>
            <person name="Rodrigues-Luiz G."/>
            <person name="Vallejo G.A."/>
            <person name="Filho J.F."/>
            <person name="Monteiro K.M."/>
            <person name="Tyler K.M."/>
            <person name="de Almeida L.G."/>
            <person name="Ortiz M.F."/>
            <person name="Siervo M.A."/>
            <person name="de Moraes M.H."/>
            <person name="Cunha O.L."/>
            <person name="Mendonca-Neto R."/>
            <person name="Silva R."/>
            <person name="Teixeira S.M."/>
            <person name="Murta S.M."/>
            <person name="Sincero T.C."/>
            <person name="Mendes T.A."/>
            <person name="Urmenyi T.P."/>
            <person name="Silva V.G."/>
            <person name="da Rocha W.D."/>
            <person name="Andersson B."/>
            <person name="Romanha A.J."/>
            <person name="Steindel M."/>
            <person name="de Vasconcelos A.T."/>
            <person name="Grisard E.C."/>
        </authorList>
    </citation>
    <scope>NUCLEOTIDE SEQUENCE [LARGE SCALE GENOMIC DNA]</scope>
    <source>
        <strain evidence="8 9">SC58</strain>
    </source>
</reference>
<comment type="caution">
    <text evidence="8">The sequence shown here is derived from an EMBL/GenBank/DDBJ whole genome shotgun (WGS) entry which is preliminary data.</text>
</comment>
<feature type="transmembrane region" description="Helical" evidence="6">
    <location>
        <begin position="420"/>
        <end position="448"/>
    </location>
</feature>
<dbReference type="VEuPathDB" id="TriTrypDB:TRSC58_06286"/>
<proteinExistence type="predicted"/>
<feature type="transmembrane region" description="Helical" evidence="6">
    <location>
        <begin position="51"/>
        <end position="72"/>
    </location>
</feature>
<dbReference type="PANTHER" id="PTHR22950">
    <property type="entry name" value="AMINO ACID TRANSPORTER"/>
    <property type="match status" value="1"/>
</dbReference>
<comment type="subcellular location">
    <subcellularLocation>
        <location evidence="1">Membrane</location>
        <topology evidence="1">Multi-pass membrane protein</topology>
    </subcellularLocation>
</comment>
<evidence type="ECO:0000256" key="1">
    <source>
        <dbReference type="ARBA" id="ARBA00004141"/>
    </source>
</evidence>
<dbReference type="GO" id="GO:0015179">
    <property type="term" value="F:L-amino acid transmembrane transporter activity"/>
    <property type="evidence" value="ECO:0007669"/>
    <property type="project" value="TreeGrafter"/>
</dbReference>
<feature type="transmembrane region" description="Helical" evidence="6">
    <location>
        <begin position="385"/>
        <end position="408"/>
    </location>
</feature>
<dbReference type="PANTHER" id="PTHR22950:SF301">
    <property type="entry name" value="ACID TRANSPORTER, PUTATIVE-RELATED"/>
    <property type="match status" value="1"/>
</dbReference>
<evidence type="ECO:0000256" key="2">
    <source>
        <dbReference type="ARBA" id="ARBA00022692"/>
    </source>
</evidence>
<evidence type="ECO:0000259" key="7">
    <source>
        <dbReference type="Pfam" id="PF01490"/>
    </source>
</evidence>
<feature type="transmembrane region" description="Helical" evidence="6">
    <location>
        <begin position="128"/>
        <end position="150"/>
    </location>
</feature>
<feature type="transmembrane region" description="Helical" evidence="6">
    <location>
        <begin position="84"/>
        <end position="107"/>
    </location>
</feature>
<dbReference type="OrthoDB" id="28208at2759"/>
<feature type="transmembrane region" description="Helical" evidence="6">
    <location>
        <begin position="170"/>
        <end position="189"/>
    </location>
</feature>
<evidence type="ECO:0000256" key="5">
    <source>
        <dbReference type="SAM" id="MobiDB-lite"/>
    </source>
</evidence>
<dbReference type="Pfam" id="PF01490">
    <property type="entry name" value="Aa_trans"/>
    <property type="match status" value="1"/>
</dbReference>
<keyword evidence="4 6" id="KW-0472">Membrane</keyword>
<evidence type="ECO:0000256" key="4">
    <source>
        <dbReference type="ARBA" id="ARBA00023136"/>
    </source>
</evidence>
<keyword evidence="9" id="KW-1185">Reference proteome</keyword>
<feature type="transmembrane region" description="Helical" evidence="6">
    <location>
        <begin position="359"/>
        <end position="379"/>
    </location>
</feature>
<dbReference type="Proteomes" id="UP000031737">
    <property type="component" value="Unassembled WGS sequence"/>
</dbReference>
<evidence type="ECO:0000313" key="9">
    <source>
        <dbReference type="Proteomes" id="UP000031737"/>
    </source>
</evidence>
<feature type="transmembrane region" description="Helical" evidence="6">
    <location>
        <begin position="317"/>
        <end position="339"/>
    </location>
</feature>
<name>A0A061IW10_TRYRA</name>
<feature type="compositionally biased region" description="Basic and acidic residues" evidence="5">
    <location>
        <begin position="26"/>
        <end position="35"/>
    </location>
</feature>
<accession>A0A061IW10</accession>
<sequence>MTAPVASPNCNPLFERSPDSVPLSNRHSENSDSPKRVNCLKRLTERLVPDGGVVSGVFNLAAGSLGAGILGLPTAFRDSGVVAGTIYLFIIYLFTVLSMNLLARTAVKTGIHSYEKTGAQILGRGGDIFVVVIMFWKCFGACIAYVISVSDLISAFTTDDSVTGYWRTKSWNRILTSIFFFVFMLPLSLPKRINSLRHVSLFAVVFLVYFVIAVVIHCSMYGFENGVRENLYLFRGGNDGIQGLGVLMFAYLCQSNMYEVWNEMKPVKSVSQMTLETAISMFICTVLLWFTGFFGYAEFGPDVTSSILRMYKPLQNVMMLIAYVGVLVKLCVAFALHILPCRDSIHHLLGWSLNEVAWWKNAVLCIVLSVIALIAGLFIPNINIVLSLLGSLAGSFIAFVFPAIYLMYAGDFSYAKSGGFIYISTYALLFAGVVVIGFGTTSTIYHIIV</sequence>
<feature type="transmembrane region" description="Helical" evidence="6">
    <location>
        <begin position="273"/>
        <end position="297"/>
    </location>
</feature>
<dbReference type="GO" id="GO:0005737">
    <property type="term" value="C:cytoplasm"/>
    <property type="evidence" value="ECO:0007669"/>
    <property type="project" value="TreeGrafter"/>
</dbReference>
<keyword evidence="2 6" id="KW-0812">Transmembrane</keyword>
<gene>
    <name evidence="8" type="ORF">TRSC58_06286</name>
</gene>